<proteinExistence type="predicted"/>
<dbReference type="Proteomes" id="UP000276133">
    <property type="component" value="Unassembled WGS sequence"/>
</dbReference>
<sequence>MEVNYLNNKIFSNSNNNNSTDLDKNEVITDTNSFTAYDFAYNKEMRARLRSIMIYSVLFSFFFISPVALCGIFFGIKAKKEISSENYPEANKLLTKADYSNLIAFIFGVICYLTLMLIFSLMFISCYTDTRRKFLILLGMKGSGNWFFINLFLCLSATRLLRAQYSMVSGSISSNDGPLSKLKDQSHSGYSESGLIATSSPPVFSMFNPQQKVASLTKCPNNLFSKSIFNISKVWSKITSLI</sequence>
<organism evidence="2 3">
    <name type="scientific">Brachionus plicatilis</name>
    <name type="common">Marine rotifer</name>
    <name type="synonym">Brachionus muelleri</name>
    <dbReference type="NCBI Taxonomy" id="10195"/>
    <lineage>
        <taxon>Eukaryota</taxon>
        <taxon>Metazoa</taxon>
        <taxon>Spiralia</taxon>
        <taxon>Gnathifera</taxon>
        <taxon>Rotifera</taxon>
        <taxon>Eurotatoria</taxon>
        <taxon>Monogononta</taxon>
        <taxon>Pseudotrocha</taxon>
        <taxon>Ploima</taxon>
        <taxon>Brachionidae</taxon>
        <taxon>Brachionus</taxon>
    </lineage>
</organism>
<keyword evidence="1" id="KW-0472">Membrane</keyword>
<keyword evidence="3" id="KW-1185">Reference proteome</keyword>
<feature type="transmembrane region" description="Helical" evidence="1">
    <location>
        <begin position="102"/>
        <end position="124"/>
    </location>
</feature>
<gene>
    <name evidence="2" type="ORF">BpHYR1_034939</name>
</gene>
<evidence type="ECO:0000313" key="2">
    <source>
        <dbReference type="EMBL" id="RNA16277.1"/>
    </source>
</evidence>
<name>A0A3M7QY15_BRAPC</name>
<protein>
    <submittedName>
        <fullName evidence="2">Uncharacterized protein</fullName>
    </submittedName>
</protein>
<keyword evidence="1" id="KW-1133">Transmembrane helix</keyword>
<reference evidence="2 3" key="1">
    <citation type="journal article" date="2018" name="Sci. Rep.">
        <title>Genomic signatures of local adaptation to the degree of environmental predictability in rotifers.</title>
        <authorList>
            <person name="Franch-Gras L."/>
            <person name="Hahn C."/>
            <person name="Garcia-Roger E.M."/>
            <person name="Carmona M.J."/>
            <person name="Serra M."/>
            <person name="Gomez A."/>
        </authorList>
    </citation>
    <scope>NUCLEOTIDE SEQUENCE [LARGE SCALE GENOMIC DNA]</scope>
    <source>
        <strain evidence="2">HYR1</strain>
    </source>
</reference>
<evidence type="ECO:0000256" key="1">
    <source>
        <dbReference type="SAM" id="Phobius"/>
    </source>
</evidence>
<evidence type="ECO:0000313" key="3">
    <source>
        <dbReference type="Proteomes" id="UP000276133"/>
    </source>
</evidence>
<dbReference type="EMBL" id="REGN01004740">
    <property type="protein sequence ID" value="RNA16277.1"/>
    <property type="molecule type" value="Genomic_DNA"/>
</dbReference>
<keyword evidence="1" id="KW-0812">Transmembrane</keyword>
<accession>A0A3M7QY15</accession>
<dbReference type="OrthoDB" id="10538733at2759"/>
<dbReference type="AlphaFoldDB" id="A0A3M7QY15"/>
<comment type="caution">
    <text evidence="2">The sequence shown here is derived from an EMBL/GenBank/DDBJ whole genome shotgun (WGS) entry which is preliminary data.</text>
</comment>
<feature type="transmembrane region" description="Helical" evidence="1">
    <location>
        <begin position="52"/>
        <end position="76"/>
    </location>
</feature>